<dbReference type="PANTHER" id="PTHR10909">
    <property type="entry name" value="ELECTRON TRANSPORT OXIDOREDUCTASE"/>
    <property type="match status" value="1"/>
</dbReference>
<feature type="region of interest" description="Disordered" evidence="14">
    <location>
        <begin position="1"/>
        <end position="42"/>
    </location>
</feature>
<evidence type="ECO:0000259" key="15">
    <source>
        <dbReference type="Pfam" id="PF01756"/>
    </source>
</evidence>
<feature type="domain" description="Acyl-CoA oxidase C-alpha1" evidence="18">
    <location>
        <begin position="332"/>
        <end position="515"/>
    </location>
</feature>
<comment type="catalytic activity">
    <reaction evidence="1">
        <text>a 2,3-saturated acyl-CoA + O2 = a (2E)-enoyl-CoA + H2O2</text>
        <dbReference type="Rhea" id="RHEA:38959"/>
        <dbReference type="ChEBI" id="CHEBI:15379"/>
        <dbReference type="ChEBI" id="CHEBI:16240"/>
        <dbReference type="ChEBI" id="CHEBI:58856"/>
        <dbReference type="ChEBI" id="CHEBI:65111"/>
        <dbReference type="EC" id="1.3.3.6"/>
    </reaction>
</comment>
<dbReference type="InterPro" id="IPR055060">
    <property type="entry name" value="ACOX_C_alpha1"/>
</dbReference>
<evidence type="ECO:0000256" key="7">
    <source>
        <dbReference type="ARBA" id="ARBA00022827"/>
    </source>
</evidence>
<feature type="binding site" evidence="13">
    <location>
        <position position="228"/>
    </location>
    <ligand>
        <name>FAD</name>
        <dbReference type="ChEBI" id="CHEBI:57692"/>
    </ligand>
</feature>
<keyword evidence="11" id="KW-0576">Peroxisome</keyword>
<dbReference type="InterPro" id="IPR046373">
    <property type="entry name" value="Acyl-CoA_Oxase/DH_mid-dom_sf"/>
</dbReference>
<dbReference type="Proteomes" id="UP001530377">
    <property type="component" value="Unassembled WGS sequence"/>
</dbReference>
<keyword evidence="20" id="KW-1185">Reference proteome</keyword>
<feature type="domain" description="Acyl-CoA oxidase/dehydrogenase middle" evidence="16">
    <location>
        <begin position="179"/>
        <end position="296"/>
    </location>
</feature>
<keyword evidence="9" id="KW-0560">Oxidoreductase</keyword>
<dbReference type="FunFam" id="1.20.140.10:FF:000015">
    <property type="entry name" value="Acyl-coenzyme A oxidase"/>
    <property type="match status" value="1"/>
</dbReference>
<accession>A0ABD3RGD2</accession>
<dbReference type="InterPro" id="IPR002655">
    <property type="entry name" value="Acyl-CoA_oxidase_C"/>
</dbReference>
<dbReference type="Pfam" id="PF02770">
    <property type="entry name" value="Acyl-CoA_dh_M"/>
    <property type="match status" value="1"/>
</dbReference>
<sequence>QQRPPPTIIPPYDDPREPGGRPPTTINPDLSRERSSLPFDPRSITNFLDGGAHATYRRRTLESWIIRDPSGIFSNDHNDYLHRTERHVRSLAKFVRLIELCRAAGIGDDGNDDGAGGGNRPDGANGGIRPTVGGEITSSPEFHTLASACSDDPFPTSLHWVMFVPNIMTCATPSSRKRCYAQTELGHGSNIRALETTATFLGEKDGGAHGGEWIINSPTITSAKFWPGTLGRTANHAMVIAQLIDGDGVRRGIHNFLVPLRSMDDHTLLPGVVTGDVGPKIGYNNMDNGYATFDNVRIPRRNMAMRFAIVDEDGKYSKAGGGESDAAGKVAYITMMQVRAYIIHTSNEALAMACTIAIRYSVVRRQGYDADSDDVIATEGKEQPRGGTNAHSEFQVLDYRQQQYRLLPLLAASYATFFTGKHVLARLKDVERRLVSGDASITKTVVADIHATTSALKSYITTFTADGIEDCRKACGGHGFLVCSGLVELSNTYLQSCTVEGDNQMLPQQVIKVLLKLVGAIRSGQDPAAVATEYEGTDMHYLIGPLRASMTIDDFDDATSSAFAYPPDAGVETFLDVETLLTVFGHRSACLLFDVARQLQSSMGGDDNLTAQQAWNDALPSMARASRAHATYLILRDFRDGLSAEEERRSTSCLGPDEVAVMRRCIVLLALYWMDKFLDDFLQIRCLLPSHVPTMRLALMKALTALRPCAVGLCDARDFHDFRLRSALGRYDGDVYPAIMKAARRDPLNNATSGGEVGPGYESLRRLIVDGVGKYCGRKGDGEGNGENGYSGTVSRL</sequence>
<evidence type="ECO:0000256" key="14">
    <source>
        <dbReference type="SAM" id="MobiDB-lite"/>
    </source>
</evidence>
<comment type="subcellular location">
    <subcellularLocation>
        <location evidence="3">Peroxisome</location>
    </subcellularLocation>
</comment>
<dbReference type="Pfam" id="PF14749">
    <property type="entry name" value="Acyl-CoA_ox_N"/>
    <property type="match status" value="1"/>
</dbReference>
<feature type="binding site" evidence="13">
    <location>
        <position position="183"/>
    </location>
    <ligand>
        <name>FAD</name>
        <dbReference type="ChEBI" id="CHEBI:57692"/>
    </ligand>
</feature>
<dbReference type="AlphaFoldDB" id="A0ABD3RGD2"/>
<keyword evidence="6" id="KW-0285">Flavoprotein</keyword>
<evidence type="ECO:0000259" key="18">
    <source>
        <dbReference type="Pfam" id="PF22924"/>
    </source>
</evidence>
<dbReference type="InterPro" id="IPR029320">
    <property type="entry name" value="Acyl-CoA_ox_N"/>
</dbReference>
<dbReference type="FunFam" id="2.40.110.10:FF:000003">
    <property type="entry name" value="Acyl-coenzyme A oxidase"/>
    <property type="match status" value="1"/>
</dbReference>
<dbReference type="GO" id="GO:0005777">
    <property type="term" value="C:peroxisome"/>
    <property type="evidence" value="ECO:0007669"/>
    <property type="project" value="UniProtKB-SubCell"/>
</dbReference>
<evidence type="ECO:0000259" key="17">
    <source>
        <dbReference type="Pfam" id="PF14749"/>
    </source>
</evidence>
<dbReference type="InterPro" id="IPR036250">
    <property type="entry name" value="AcylCo_DH-like_C"/>
</dbReference>
<evidence type="ECO:0000256" key="11">
    <source>
        <dbReference type="ARBA" id="ARBA00023140"/>
    </source>
</evidence>
<name>A0ABD3RGD2_9STRA</name>
<dbReference type="InterPro" id="IPR009100">
    <property type="entry name" value="AcylCoA_DH/oxidase_NM_dom_sf"/>
</dbReference>
<dbReference type="InterPro" id="IPR012258">
    <property type="entry name" value="Acyl-CoA_oxidase"/>
</dbReference>
<evidence type="ECO:0000313" key="19">
    <source>
        <dbReference type="EMBL" id="KAL3809456.1"/>
    </source>
</evidence>
<dbReference type="EMBL" id="JALLPB020000405">
    <property type="protein sequence ID" value="KAL3809456.1"/>
    <property type="molecule type" value="Genomic_DNA"/>
</dbReference>
<dbReference type="GO" id="GO:0003997">
    <property type="term" value="F:acyl-CoA oxidase activity"/>
    <property type="evidence" value="ECO:0007669"/>
    <property type="project" value="UniProtKB-EC"/>
</dbReference>
<dbReference type="Gene3D" id="1.20.140.10">
    <property type="entry name" value="Butyryl-CoA Dehydrogenase, subunit A, domain 3"/>
    <property type="match status" value="2"/>
</dbReference>
<evidence type="ECO:0000256" key="8">
    <source>
        <dbReference type="ARBA" id="ARBA00022832"/>
    </source>
</evidence>
<feature type="region of interest" description="Disordered" evidence="14">
    <location>
        <begin position="108"/>
        <end position="134"/>
    </location>
</feature>
<comment type="caution">
    <text evidence="19">The sequence shown here is derived from an EMBL/GenBank/DDBJ whole genome shotgun (WGS) entry which is preliminary data.</text>
</comment>
<feature type="domain" description="Acyl-CoA oxidase C-terminal" evidence="15">
    <location>
        <begin position="576"/>
        <end position="751"/>
    </location>
</feature>
<dbReference type="PIRSF" id="PIRSF000168">
    <property type="entry name" value="Acyl-CoA_oxidase"/>
    <property type="match status" value="1"/>
</dbReference>
<dbReference type="PANTHER" id="PTHR10909:SF250">
    <property type="entry name" value="PEROXISOMAL ACYL-COENZYME A OXIDASE 1"/>
    <property type="match status" value="1"/>
</dbReference>
<evidence type="ECO:0000256" key="6">
    <source>
        <dbReference type="ARBA" id="ARBA00022630"/>
    </source>
</evidence>
<evidence type="ECO:0000256" key="1">
    <source>
        <dbReference type="ARBA" id="ARBA00001201"/>
    </source>
</evidence>
<reference evidence="19 20" key="1">
    <citation type="submission" date="2024-10" db="EMBL/GenBank/DDBJ databases">
        <title>Updated reference genomes for cyclostephanoid diatoms.</title>
        <authorList>
            <person name="Roberts W.R."/>
            <person name="Alverson A.J."/>
        </authorList>
    </citation>
    <scope>NUCLEOTIDE SEQUENCE [LARGE SCALE GENOMIC DNA]</scope>
    <source>
        <strain evidence="19 20">AJA228-03</strain>
    </source>
</reference>
<evidence type="ECO:0000313" key="20">
    <source>
        <dbReference type="Proteomes" id="UP001530377"/>
    </source>
</evidence>
<keyword evidence="10" id="KW-0443">Lipid metabolism</keyword>
<evidence type="ECO:0000256" key="4">
    <source>
        <dbReference type="ARBA" id="ARBA00006288"/>
    </source>
</evidence>
<comment type="cofactor">
    <cofactor evidence="2">
        <name>FAD</name>
        <dbReference type="ChEBI" id="CHEBI:57692"/>
    </cofactor>
</comment>
<keyword evidence="7 13" id="KW-0274">FAD</keyword>
<dbReference type="GO" id="GO:0006635">
    <property type="term" value="P:fatty acid beta-oxidation"/>
    <property type="evidence" value="ECO:0007669"/>
    <property type="project" value="UniProtKB-ARBA"/>
</dbReference>
<dbReference type="EC" id="1.3.3.6" evidence="5"/>
<proteinExistence type="inferred from homology"/>
<dbReference type="Pfam" id="PF22924">
    <property type="entry name" value="ACOX_C_alpha1"/>
    <property type="match status" value="1"/>
</dbReference>
<gene>
    <name evidence="19" type="ORF">ACHAXA_001284</name>
</gene>
<evidence type="ECO:0000259" key="16">
    <source>
        <dbReference type="Pfam" id="PF02770"/>
    </source>
</evidence>
<feature type="domain" description="Acyl-coenzyme A oxidase N-terminal" evidence="17">
    <location>
        <begin position="40"/>
        <end position="173"/>
    </location>
</feature>
<feature type="compositionally biased region" description="Gly residues" evidence="14">
    <location>
        <begin position="113"/>
        <end position="126"/>
    </location>
</feature>
<dbReference type="Pfam" id="PF01756">
    <property type="entry name" value="ACOX"/>
    <property type="match status" value="1"/>
</dbReference>
<dbReference type="SUPFAM" id="SSF47203">
    <property type="entry name" value="Acyl-CoA dehydrogenase C-terminal domain-like"/>
    <property type="match status" value="2"/>
</dbReference>
<keyword evidence="8" id="KW-0276">Fatty acid metabolism</keyword>
<evidence type="ECO:0000256" key="12">
    <source>
        <dbReference type="PIRSR" id="PIRSR000168-1"/>
    </source>
</evidence>
<evidence type="ECO:0000256" key="5">
    <source>
        <dbReference type="ARBA" id="ARBA00012870"/>
    </source>
</evidence>
<evidence type="ECO:0000256" key="10">
    <source>
        <dbReference type="ARBA" id="ARBA00023098"/>
    </source>
</evidence>
<evidence type="ECO:0000256" key="9">
    <source>
        <dbReference type="ARBA" id="ARBA00023002"/>
    </source>
</evidence>
<dbReference type="SUPFAM" id="SSF56645">
    <property type="entry name" value="Acyl-CoA dehydrogenase NM domain-like"/>
    <property type="match status" value="1"/>
</dbReference>
<feature type="non-terminal residue" evidence="19">
    <location>
        <position position="1"/>
    </location>
</feature>
<organism evidence="19 20">
    <name type="scientific">Cyclostephanos tholiformis</name>
    <dbReference type="NCBI Taxonomy" id="382380"/>
    <lineage>
        <taxon>Eukaryota</taxon>
        <taxon>Sar</taxon>
        <taxon>Stramenopiles</taxon>
        <taxon>Ochrophyta</taxon>
        <taxon>Bacillariophyta</taxon>
        <taxon>Coscinodiscophyceae</taxon>
        <taxon>Thalassiosirophycidae</taxon>
        <taxon>Stephanodiscales</taxon>
        <taxon>Stephanodiscaceae</taxon>
        <taxon>Cyclostephanos</taxon>
    </lineage>
</organism>
<evidence type="ECO:0000256" key="3">
    <source>
        <dbReference type="ARBA" id="ARBA00004275"/>
    </source>
</evidence>
<protein>
    <recommendedName>
        <fullName evidence="5">acyl-CoA oxidase</fullName>
        <ecNumber evidence="5">1.3.3.6</ecNumber>
    </recommendedName>
</protein>
<dbReference type="Gene3D" id="2.40.110.10">
    <property type="entry name" value="Butyryl-CoA Dehydrogenase, subunit A, domain 2"/>
    <property type="match status" value="1"/>
</dbReference>
<dbReference type="InterPro" id="IPR006091">
    <property type="entry name" value="Acyl-CoA_Oxase/DH_mid-dom"/>
</dbReference>
<comment type="similarity">
    <text evidence="4">Belongs to the acyl-CoA oxidase family.</text>
</comment>
<evidence type="ECO:0000256" key="2">
    <source>
        <dbReference type="ARBA" id="ARBA00001974"/>
    </source>
</evidence>
<dbReference type="InterPro" id="IPR037069">
    <property type="entry name" value="AcylCoA_DH/ox_N_sf"/>
</dbReference>
<feature type="active site" description="Proton acceptor" evidence="12">
    <location>
        <position position="500"/>
    </location>
</feature>
<evidence type="ECO:0000256" key="13">
    <source>
        <dbReference type="PIRSR" id="PIRSR000168-2"/>
    </source>
</evidence>
<dbReference type="Gene3D" id="1.10.540.10">
    <property type="entry name" value="Acyl-CoA dehydrogenase/oxidase, N-terminal domain"/>
    <property type="match status" value="1"/>
</dbReference>